<gene>
    <name evidence="4" type="ORF">HDA32_000321</name>
    <name evidence="5" type="ORF">HDA32_001272</name>
    <name evidence="6" type="ORF">HDA32_004913</name>
</gene>
<dbReference type="GO" id="GO:0004803">
    <property type="term" value="F:transposase activity"/>
    <property type="evidence" value="ECO:0007669"/>
    <property type="project" value="InterPro"/>
</dbReference>
<evidence type="ECO:0008006" key="8">
    <source>
        <dbReference type="Google" id="ProtNLM"/>
    </source>
</evidence>
<dbReference type="GO" id="GO:0003677">
    <property type="term" value="F:DNA binding"/>
    <property type="evidence" value="ECO:0007669"/>
    <property type="project" value="InterPro"/>
</dbReference>
<dbReference type="GO" id="GO:0006313">
    <property type="term" value="P:DNA transposition"/>
    <property type="evidence" value="ECO:0007669"/>
    <property type="project" value="InterPro"/>
</dbReference>
<evidence type="ECO:0000259" key="2">
    <source>
        <dbReference type="Pfam" id="PF01609"/>
    </source>
</evidence>
<sequence>MPDHCATTREVRSAPSVFAPGHLGELTQIVPFEMVDAVLAERGRHHQRLRLLPARVVVYLLLAGGLFAPLGWTAIWRKLTSGLNLTPRPTASALFYARKRLGPAPLKALFTLLADPTHTAHRFKGLLVCAIDGTLLDVPASAANRSVHRSQGATRWAGAGYPQLRLLALVATGSRALLAATFGPVRHGETAYAPALCQAMGPGRLVLADRGFDAATVLEEFTATGAEILVRMSAGSNPRRLRRLKDGTWLVMRGKRRLRLIEAQITIATGQGQSTGRYRLATTLVDVDRYPATDLVALYHQRWEIETAYGELKSSLLGRRVLRAKDPEGLEQEVWALLATYQVVRYAIADAVTATGHSPLQASFTVAVEAARDCLVRAENTIAGERVDLRGVIGQQVLANLLPQRRLRTAPRVVKRAISKYHARSNGVDRTTYKATVDITVLTEP</sequence>
<dbReference type="InterPro" id="IPR002559">
    <property type="entry name" value="Transposase_11"/>
</dbReference>
<feature type="domain" description="Transposase IS4-like" evidence="2">
    <location>
        <begin position="127"/>
        <end position="341"/>
    </location>
</feature>
<evidence type="ECO:0000313" key="5">
    <source>
        <dbReference type="EMBL" id="NYE46152.1"/>
    </source>
</evidence>
<dbReference type="EMBL" id="JACCCC010000001">
    <property type="protein sequence ID" value="NYE45201.1"/>
    <property type="molecule type" value="Genomic_DNA"/>
</dbReference>
<dbReference type="Pfam" id="PF01609">
    <property type="entry name" value="DDE_Tnp_1"/>
    <property type="match status" value="1"/>
</dbReference>
<dbReference type="InterPro" id="IPR047952">
    <property type="entry name" value="Transpos_IS4"/>
</dbReference>
<accession>A0A852TTG7</accession>
<dbReference type="RefSeq" id="WP_179641472.1">
    <property type="nucleotide sequence ID" value="NZ_JACCCC010000001.1"/>
</dbReference>
<organism evidence="5 7">
    <name type="scientific">Spinactinospora alkalitolerans</name>
    <dbReference type="NCBI Taxonomy" id="687207"/>
    <lineage>
        <taxon>Bacteria</taxon>
        <taxon>Bacillati</taxon>
        <taxon>Actinomycetota</taxon>
        <taxon>Actinomycetes</taxon>
        <taxon>Streptosporangiales</taxon>
        <taxon>Nocardiopsidaceae</taxon>
        <taxon>Spinactinospora</taxon>
    </lineage>
</organism>
<dbReference type="InterPro" id="IPR024473">
    <property type="entry name" value="Transposases_IS4_N"/>
</dbReference>
<dbReference type="PANTHER" id="PTHR37529:SF1">
    <property type="entry name" value="TRANSPOSASE INSG FOR INSERTION SEQUENCE ELEMENT IS4-RELATED"/>
    <property type="match status" value="1"/>
</dbReference>
<evidence type="ECO:0000313" key="7">
    <source>
        <dbReference type="Proteomes" id="UP000589036"/>
    </source>
</evidence>
<dbReference type="InterPro" id="IPR012337">
    <property type="entry name" value="RNaseH-like_sf"/>
</dbReference>
<evidence type="ECO:0000313" key="4">
    <source>
        <dbReference type="EMBL" id="NYE45201.1"/>
    </source>
</evidence>
<keyword evidence="7" id="KW-1185">Reference proteome</keyword>
<protein>
    <recommendedName>
        <fullName evidence="8">Transposase</fullName>
    </recommendedName>
</protein>
<dbReference type="NCBIfam" id="NF033592">
    <property type="entry name" value="transpos_IS4_1"/>
    <property type="match status" value="1"/>
</dbReference>
<comment type="caution">
    <text evidence="5">The sequence shown here is derived from an EMBL/GenBank/DDBJ whole genome shotgun (WGS) entry which is preliminary data.</text>
</comment>
<dbReference type="EMBL" id="JACCCC010000001">
    <property type="protein sequence ID" value="NYE46152.1"/>
    <property type="molecule type" value="Genomic_DNA"/>
</dbReference>
<dbReference type="PANTHER" id="PTHR37529">
    <property type="entry name" value="TRANSPOSASE INSG FOR INSERTION SEQUENCE ELEMENT IS4-RELATED"/>
    <property type="match status" value="1"/>
</dbReference>
<name>A0A852TTG7_9ACTN</name>
<reference evidence="5 7" key="1">
    <citation type="submission" date="2020-07" db="EMBL/GenBank/DDBJ databases">
        <title>Sequencing the genomes of 1000 actinobacteria strains.</title>
        <authorList>
            <person name="Klenk H.-P."/>
        </authorList>
    </citation>
    <scope>NUCLEOTIDE SEQUENCE [LARGE SCALE GENOMIC DNA]</scope>
    <source>
        <strain evidence="5 7">CXB654</strain>
    </source>
</reference>
<proteinExistence type="predicted"/>
<dbReference type="EMBL" id="JACCCC010000001">
    <property type="protein sequence ID" value="NYE49793.1"/>
    <property type="molecule type" value="Genomic_DNA"/>
</dbReference>
<keyword evidence="1" id="KW-1133">Transmembrane helix</keyword>
<dbReference type="Proteomes" id="UP000589036">
    <property type="component" value="Unassembled WGS sequence"/>
</dbReference>
<keyword evidence="1" id="KW-0472">Membrane</keyword>
<dbReference type="AlphaFoldDB" id="A0A852TTG7"/>
<dbReference type="SUPFAM" id="SSF53098">
    <property type="entry name" value="Ribonuclease H-like"/>
    <property type="match status" value="1"/>
</dbReference>
<dbReference type="Pfam" id="PF13006">
    <property type="entry name" value="Nterm_IS4"/>
    <property type="match status" value="1"/>
</dbReference>
<feature type="transmembrane region" description="Helical" evidence="1">
    <location>
        <begin position="56"/>
        <end position="76"/>
    </location>
</feature>
<evidence type="ECO:0000259" key="3">
    <source>
        <dbReference type="Pfam" id="PF13006"/>
    </source>
</evidence>
<feature type="domain" description="Transposase IS4 N-terminal" evidence="3">
    <location>
        <begin position="21"/>
        <end position="111"/>
    </location>
</feature>
<evidence type="ECO:0000313" key="6">
    <source>
        <dbReference type="EMBL" id="NYE49793.1"/>
    </source>
</evidence>
<keyword evidence="1" id="KW-0812">Transmembrane</keyword>
<evidence type="ECO:0000256" key="1">
    <source>
        <dbReference type="SAM" id="Phobius"/>
    </source>
</evidence>